<feature type="transmembrane region" description="Helical" evidence="6">
    <location>
        <begin position="145"/>
        <end position="165"/>
    </location>
</feature>
<evidence type="ECO:0000256" key="6">
    <source>
        <dbReference type="SAM" id="Phobius"/>
    </source>
</evidence>
<dbReference type="InterPro" id="IPR037185">
    <property type="entry name" value="EmrE-like"/>
</dbReference>
<proteinExistence type="inferred from homology"/>
<keyword evidence="9" id="KW-1185">Reference proteome</keyword>
<organism evidence="8 9">
    <name type="scientific">Lachnobacterium bovis DSM 14045</name>
    <dbReference type="NCBI Taxonomy" id="1122142"/>
    <lineage>
        <taxon>Bacteria</taxon>
        <taxon>Bacillati</taxon>
        <taxon>Bacillota</taxon>
        <taxon>Clostridia</taxon>
        <taxon>Lachnospirales</taxon>
        <taxon>Lachnospiraceae</taxon>
        <taxon>Lachnobacterium</taxon>
    </lineage>
</organism>
<feature type="transmembrane region" description="Helical" evidence="6">
    <location>
        <begin position="7"/>
        <end position="25"/>
    </location>
</feature>
<evidence type="ECO:0000259" key="7">
    <source>
        <dbReference type="Pfam" id="PF00892"/>
    </source>
</evidence>
<feature type="transmembrane region" description="Helical" evidence="6">
    <location>
        <begin position="237"/>
        <end position="254"/>
    </location>
</feature>
<dbReference type="OrthoDB" id="5148831at2"/>
<dbReference type="SUPFAM" id="SSF103481">
    <property type="entry name" value="Multidrug resistance efflux transporter EmrE"/>
    <property type="match status" value="2"/>
</dbReference>
<evidence type="ECO:0000256" key="2">
    <source>
        <dbReference type="ARBA" id="ARBA00007362"/>
    </source>
</evidence>
<reference evidence="8 9" key="1">
    <citation type="submission" date="2016-10" db="EMBL/GenBank/DDBJ databases">
        <authorList>
            <person name="de Groot N.N."/>
        </authorList>
    </citation>
    <scope>NUCLEOTIDE SEQUENCE [LARGE SCALE GENOMIC DNA]</scope>
    <source>
        <strain evidence="8 9">DSM 14045</strain>
    </source>
</reference>
<keyword evidence="5 6" id="KW-0472">Membrane</keyword>
<evidence type="ECO:0000313" key="9">
    <source>
        <dbReference type="Proteomes" id="UP000183918"/>
    </source>
</evidence>
<feature type="transmembrane region" description="Helical" evidence="6">
    <location>
        <begin position="98"/>
        <end position="114"/>
    </location>
</feature>
<feature type="transmembrane region" description="Helical" evidence="6">
    <location>
        <begin position="260"/>
        <end position="279"/>
    </location>
</feature>
<accession>A0A1H3I949</accession>
<feature type="domain" description="EamA" evidence="7">
    <location>
        <begin position="150"/>
        <end position="274"/>
    </location>
</feature>
<evidence type="ECO:0000256" key="3">
    <source>
        <dbReference type="ARBA" id="ARBA00022692"/>
    </source>
</evidence>
<protein>
    <submittedName>
        <fullName evidence="8">Permease of the drug/metabolite transporter (DMT) superfamily</fullName>
    </submittedName>
</protein>
<dbReference type="EMBL" id="FNPG01000011">
    <property type="protein sequence ID" value="SDY24243.1"/>
    <property type="molecule type" value="Genomic_DNA"/>
</dbReference>
<dbReference type="RefSeq" id="WP_074716883.1">
    <property type="nucleotide sequence ID" value="NZ_FNPG01000011.1"/>
</dbReference>
<evidence type="ECO:0000256" key="4">
    <source>
        <dbReference type="ARBA" id="ARBA00022989"/>
    </source>
</evidence>
<dbReference type="InterPro" id="IPR000620">
    <property type="entry name" value="EamA_dom"/>
</dbReference>
<keyword evidence="3 6" id="KW-0812">Transmembrane</keyword>
<name>A0A1H3I949_9FIRM</name>
<dbReference type="STRING" id="1122142.SAMN02910414_01100"/>
<dbReference type="GO" id="GO:0016020">
    <property type="term" value="C:membrane"/>
    <property type="evidence" value="ECO:0007669"/>
    <property type="project" value="UniProtKB-SubCell"/>
</dbReference>
<feature type="domain" description="EamA" evidence="7">
    <location>
        <begin position="7"/>
        <end position="137"/>
    </location>
</feature>
<evidence type="ECO:0000256" key="1">
    <source>
        <dbReference type="ARBA" id="ARBA00004141"/>
    </source>
</evidence>
<feature type="transmembrane region" description="Helical" evidence="6">
    <location>
        <begin position="121"/>
        <end position="139"/>
    </location>
</feature>
<dbReference type="PANTHER" id="PTHR22911:SF6">
    <property type="entry name" value="SOLUTE CARRIER FAMILY 35 MEMBER G1"/>
    <property type="match status" value="1"/>
</dbReference>
<gene>
    <name evidence="8" type="ORF">SAMN02910414_01100</name>
</gene>
<dbReference type="PANTHER" id="PTHR22911">
    <property type="entry name" value="ACYL-MALONYL CONDENSING ENZYME-RELATED"/>
    <property type="match status" value="1"/>
</dbReference>
<feature type="transmembrane region" description="Helical" evidence="6">
    <location>
        <begin position="204"/>
        <end position="225"/>
    </location>
</feature>
<evidence type="ECO:0000313" key="8">
    <source>
        <dbReference type="EMBL" id="SDY24243.1"/>
    </source>
</evidence>
<feature type="transmembrane region" description="Helical" evidence="6">
    <location>
        <begin position="37"/>
        <end position="54"/>
    </location>
</feature>
<keyword evidence="4 6" id="KW-1133">Transmembrane helix</keyword>
<evidence type="ECO:0000256" key="5">
    <source>
        <dbReference type="ARBA" id="ARBA00023136"/>
    </source>
</evidence>
<dbReference type="Proteomes" id="UP000183918">
    <property type="component" value="Unassembled WGS sequence"/>
</dbReference>
<dbReference type="eggNOG" id="COG0697">
    <property type="taxonomic scope" value="Bacteria"/>
</dbReference>
<comment type="similarity">
    <text evidence="2">Belongs to the EamA transporter family.</text>
</comment>
<sequence>MSQKKQGIILIIMAGFFFSIMTLCVRASGDLPTMQKAFFRNAVAAVIASVTLFRSKEGFRIKKSSFGDLFARCFCGTLGLICNFYAIDKIGLADANILNKLSPFFAIIFSIFILKEKANKVEWLCVITAFAGALFVIKPTGNINMVYSLIGALGGLGAGIAYTFVRKLGKKGERGPIIVFCFSMFSCITILPFLIMSYKPMTVVQTLILIGAGLGAAGGQFTITAAYTKAPAKEISVYDYTQILFAAMWGFIFYEELPDWLSITGYVIIIGSAIYKWYYVQKKDAKEAS</sequence>
<dbReference type="AlphaFoldDB" id="A0A1H3I949"/>
<dbReference type="Pfam" id="PF00892">
    <property type="entry name" value="EamA"/>
    <property type="match status" value="2"/>
</dbReference>
<feature type="transmembrane region" description="Helical" evidence="6">
    <location>
        <begin position="66"/>
        <end position="86"/>
    </location>
</feature>
<feature type="transmembrane region" description="Helical" evidence="6">
    <location>
        <begin position="177"/>
        <end position="198"/>
    </location>
</feature>
<comment type="subcellular location">
    <subcellularLocation>
        <location evidence="1">Membrane</location>
        <topology evidence="1">Multi-pass membrane protein</topology>
    </subcellularLocation>
</comment>